<protein>
    <submittedName>
        <fullName evidence="2">Uncharacterized protein</fullName>
    </submittedName>
</protein>
<comment type="caution">
    <text evidence="2">The sequence shown here is derived from an EMBL/GenBank/DDBJ whole genome shotgun (WGS) entry which is preliminary data.</text>
</comment>
<feature type="compositionally biased region" description="Low complexity" evidence="1">
    <location>
        <begin position="16"/>
        <end position="27"/>
    </location>
</feature>
<organism evidence="2 3">
    <name type="scientific">Brassica carinata</name>
    <name type="common">Ethiopian mustard</name>
    <name type="synonym">Abyssinian cabbage</name>
    <dbReference type="NCBI Taxonomy" id="52824"/>
    <lineage>
        <taxon>Eukaryota</taxon>
        <taxon>Viridiplantae</taxon>
        <taxon>Streptophyta</taxon>
        <taxon>Embryophyta</taxon>
        <taxon>Tracheophyta</taxon>
        <taxon>Spermatophyta</taxon>
        <taxon>Magnoliopsida</taxon>
        <taxon>eudicotyledons</taxon>
        <taxon>Gunneridae</taxon>
        <taxon>Pentapetalae</taxon>
        <taxon>rosids</taxon>
        <taxon>malvids</taxon>
        <taxon>Brassicales</taxon>
        <taxon>Brassicaceae</taxon>
        <taxon>Brassiceae</taxon>
        <taxon>Brassica</taxon>
    </lineage>
</organism>
<dbReference type="EMBL" id="JAAMPC010000002">
    <property type="protein sequence ID" value="KAG2324800.1"/>
    <property type="molecule type" value="Genomic_DNA"/>
</dbReference>
<evidence type="ECO:0000313" key="3">
    <source>
        <dbReference type="Proteomes" id="UP000886595"/>
    </source>
</evidence>
<feature type="region of interest" description="Disordered" evidence="1">
    <location>
        <begin position="16"/>
        <end position="47"/>
    </location>
</feature>
<evidence type="ECO:0000256" key="1">
    <source>
        <dbReference type="SAM" id="MobiDB-lite"/>
    </source>
</evidence>
<evidence type="ECO:0000313" key="2">
    <source>
        <dbReference type="EMBL" id="KAG2324800.1"/>
    </source>
</evidence>
<proteinExistence type="predicted"/>
<gene>
    <name evidence="2" type="ORF">Bca52824_007528</name>
</gene>
<feature type="region of interest" description="Disordered" evidence="1">
    <location>
        <begin position="73"/>
        <end position="103"/>
    </location>
</feature>
<sequence length="103" mass="10955">MSIFWSAIHRLPSAAATTSPISSVSSKRSFKKPQGWRWASDSGESTNSHPFYYTVSCSSVWLTGQSIQWTAIPKAPTSQSSSDPAAAVFSRPPITSEASGSGT</sequence>
<name>A0A8X7W952_BRACI</name>
<dbReference type="AlphaFoldDB" id="A0A8X7W952"/>
<accession>A0A8X7W952</accession>
<dbReference type="Proteomes" id="UP000886595">
    <property type="component" value="Unassembled WGS sequence"/>
</dbReference>
<reference evidence="2 3" key="1">
    <citation type="submission" date="2020-02" db="EMBL/GenBank/DDBJ databases">
        <authorList>
            <person name="Ma Q."/>
            <person name="Huang Y."/>
            <person name="Song X."/>
            <person name="Pei D."/>
        </authorList>
    </citation>
    <scope>NUCLEOTIDE SEQUENCE [LARGE SCALE GENOMIC DNA]</scope>
    <source>
        <strain evidence="2">Sxm20200214</strain>
        <tissue evidence="2">Leaf</tissue>
    </source>
</reference>
<keyword evidence="3" id="KW-1185">Reference proteome</keyword>